<gene>
    <name evidence="1" type="ORF">LPJ66_002674</name>
</gene>
<reference evidence="1" key="1">
    <citation type="submission" date="2022-07" db="EMBL/GenBank/DDBJ databases">
        <title>Phylogenomic reconstructions and comparative analyses of Kickxellomycotina fungi.</title>
        <authorList>
            <person name="Reynolds N.K."/>
            <person name="Stajich J.E."/>
            <person name="Barry K."/>
            <person name="Grigoriev I.V."/>
            <person name="Crous P."/>
            <person name="Smith M.E."/>
        </authorList>
    </citation>
    <scope>NUCLEOTIDE SEQUENCE</scope>
    <source>
        <strain evidence="1">Benny 63K</strain>
    </source>
</reference>
<dbReference type="Proteomes" id="UP001150581">
    <property type="component" value="Unassembled WGS sequence"/>
</dbReference>
<protein>
    <submittedName>
        <fullName evidence="1">Uncharacterized protein</fullName>
    </submittedName>
</protein>
<accession>A0ACC1IPV0</accession>
<dbReference type="EMBL" id="JANBPG010000228">
    <property type="protein sequence ID" value="KAJ1898560.1"/>
    <property type="molecule type" value="Genomic_DNA"/>
</dbReference>
<proteinExistence type="predicted"/>
<evidence type="ECO:0000313" key="2">
    <source>
        <dbReference type="Proteomes" id="UP001150581"/>
    </source>
</evidence>
<name>A0ACC1IPV0_9FUNG</name>
<sequence>MTTQVARIVVLRKQLDSTHTGIWDLRSQLAEVTTTTNNTSADKEALHNQLDDAHTDIENLHGKLVASQAKAKEYAQKARGMRAENEELKANLKASCKELAAASTATYASDLKDSQVTINLLQAETIMLNIDIGGLKAENIELRAELATANATNCELKAQNEGQQTELKTTADDNAAYKAKLEQMAHKNTELCELYETALGEFKAHTDDLNTKIDTAADGRTAFKAKLERMSCEIAEFQDKFTIANTAANRVCAQKERIQTAAATNTTSDIQLKKMARENTELNDELATTNAAAGKQQTQNRELRAQNERLLANLETARAAATTATNDARAERKAHGEQLDGAQ</sequence>
<keyword evidence="2" id="KW-1185">Reference proteome</keyword>
<organism evidence="1 2">
    <name type="scientific">Kickxella alabastrina</name>
    <dbReference type="NCBI Taxonomy" id="61397"/>
    <lineage>
        <taxon>Eukaryota</taxon>
        <taxon>Fungi</taxon>
        <taxon>Fungi incertae sedis</taxon>
        <taxon>Zoopagomycota</taxon>
        <taxon>Kickxellomycotina</taxon>
        <taxon>Kickxellomycetes</taxon>
        <taxon>Kickxellales</taxon>
        <taxon>Kickxellaceae</taxon>
        <taxon>Kickxella</taxon>
    </lineage>
</organism>
<evidence type="ECO:0000313" key="1">
    <source>
        <dbReference type="EMBL" id="KAJ1898560.1"/>
    </source>
</evidence>
<comment type="caution">
    <text evidence="1">The sequence shown here is derived from an EMBL/GenBank/DDBJ whole genome shotgun (WGS) entry which is preliminary data.</text>
</comment>